<evidence type="ECO:0000313" key="1">
    <source>
        <dbReference type="EMBL" id="GFR22531.1"/>
    </source>
</evidence>
<reference evidence="1" key="1">
    <citation type="submission" date="2020-07" db="EMBL/GenBank/DDBJ databases">
        <title>Multicomponent nature underlies the extraordinary mechanical properties of spider dragline silk.</title>
        <authorList>
            <person name="Kono N."/>
            <person name="Nakamura H."/>
            <person name="Mori M."/>
            <person name="Yoshida Y."/>
            <person name="Ohtoshi R."/>
            <person name="Malay A.D."/>
            <person name="Moran D.A.P."/>
            <person name="Tomita M."/>
            <person name="Numata K."/>
            <person name="Arakawa K."/>
        </authorList>
    </citation>
    <scope>NUCLEOTIDE SEQUENCE</scope>
</reference>
<proteinExistence type="predicted"/>
<dbReference type="AlphaFoldDB" id="A0A8X6HEQ1"/>
<organism evidence="1 2">
    <name type="scientific">Trichonephila clavata</name>
    <name type="common">Joro spider</name>
    <name type="synonym">Nephila clavata</name>
    <dbReference type="NCBI Taxonomy" id="2740835"/>
    <lineage>
        <taxon>Eukaryota</taxon>
        <taxon>Metazoa</taxon>
        <taxon>Ecdysozoa</taxon>
        <taxon>Arthropoda</taxon>
        <taxon>Chelicerata</taxon>
        <taxon>Arachnida</taxon>
        <taxon>Araneae</taxon>
        <taxon>Araneomorphae</taxon>
        <taxon>Entelegynae</taxon>
        <taxon>Araneoidea</taxon>
        <taxon>Nephilidae</taxon>
        <taxon>Trichonephila</taxon>
    </lineage>
</organism>
<evidence type="ECO:0000313" key="2">
    <source>
        <dbReference type="Proteomes" id="UP000887116"/>
    </source>
</evidence>
<dbReference type="Proteomes" id="UP000887116">
    <property type="component" value="Unassembled WGS sequence"/>
</dbReference>
<name>A0A8X6HEQ1_TRICU</name>
<keyword evidence="2" id="KW-1185">Reference proteome</keyword>
<sequence length="101" mass="11059">MLIATKCRGISEVLQRVRLLAVILLPLIDSLPETIASHHTRRLAPDLWSISISLLRNLTNNVLTVHSLLASAPHALLMLVTVAVAVCLSRSSDEITIHTLH</sequence>
<comment type="caution">
    <text evidence="1">The sequence shown here is derived from an EMBL/GenBank/DDBJ whole genome shotgun (WGS) entry which is preliminary data.</text>
</comment>
<accession>A0A8X6HEQ1</accession>
<dbReference type="EMBL" id="BMAO01008318">
    <property type="protein sequence ID" value="GFR22531.1"/>
    <property type="molecule type" value="Genomic_DNA"/>
</dbReference>
<protein>
    <submittedName>
        <fullName evidence="1">Uncharacterized protein</fullName>
    </submittedName>
</protein>
<gene>
    <name evidence="1" type="ORF">TNCT_208481</name>
</gene>